<evidence type="ECO:0000313" key="2">
    <source>
        <dbReference type="EMBL" id="CAA7260668.1"/>
    </source>
</evidence>
<gene>
    <name evidence="2" type="ORF">AAE3_LOCUS3069</name>
</gene>
<organism evidence="2 3">
    <name type="scientific">Cyclocybe aegerita</name>
    <name type="common">Black poplar mushroom</name>
    <name type="synonym">Agrocybe aegerita</name>
    <dbReference type="NCBI Taxonomy" id="1973307"/>
    <lineage>
        <taxon>Eukaryota</taxon>
        <taxon>Fungi</taxon>
        <taxon>Dikarya</taxon>
        <taxon>Basidiomycota</taxon>
        <taxon>Agaricomycotina</taxon>
        <taxon>Agaricomycetes</taxon>
        <taxon>Agaricomycetidae</taxon>
        <taxon>Agaricales</taxon>
        <taxon>Agaricineae</taxon>
        <taxon>Bolbitiaceae</taxon>
        <taxon>Cyclocybe</taxon>
    </lineage>
</organism>
<comment type="caution">
    <text evidence="2">The sequence shown here is derived from an EMBL/GenBank/DDBJ whole genome shotgun (WGS) entry which is preliminary data.</text>
</comment>
<keyword evidence="3" id="KW-1185">Reference proteome</keyword>
<sequence>MGCTGWNERALYHQYYKGLLNRIKDKFPCMGKPTTLISLQQSTQDLDHCYWEHQNEINHKKCKDNANSKSSTSNNNGPSSGSSNSKGNSAGSSSGSGSGSSNSKSSSNSSHNSKDKDKSKSKGSSSDKPNPLADKLGSDGKLKPKE</sequence>
<accession>A0A8S0WWQ2</accession>
<dbReference type="AlphaFoldDB" id="A0A8S0WWQ2"/>
<evidence type="ECO:0000313" key="3">
    <source>
        <dbReference type="Proteomes" id="UP000467700"/>
    </source>
</evidence>
<reference evidence="2 3" key="1">
    <citation type="submission" date="2020-01" db="EMBL/GenBank/DDBJ databases">
        <authorList>
            <person name="Gupta K D."/>
        </authorList>
    </citation>
    <scope>NUCLEOTIDE SEQUENCE [LARGE SCALE GENOMIC DNA]</scope>
</reference>
<dbReference type="OrthoDB" id="5552562at2759"/>
<proteinExistence type="predicted"/>
<evidence type="ECO:0000256" key="1">
    <source>
        <dbReference type="SAM" id="MobiDB-lite"/>
    </source>
</evidence>
<dbReference type="EMBL" id="CACVBS010000030">
    <property type="protein sequence ID" value="CAA7260668.1"/>
    <property type="molecule type" value="Genomic_DNA"/>
</dbReference>
<feature type="region of interest" description="Disordered" evidence="1">
    <location>
        <begin position="61"/>
        <end position="146"/>
    </location>
</feature>
<protein>
    <submittedName>
        <fullName evidence="2">Uncharacterized protein</fullName>
    </submittedName>
</protein>
<feature type="compositionally biased region" description="Basic and acidic residues" evidence="1">
    <location>
        <begin position="136"/>
        <end position="146"/>
    </location>
</feature>
<name>A0A8S0WWQ2_CYCAE</name>
<feature type="compositionally biased region" description="Low complexity" evidence="1">
    <location>
        <begin position="67"/>
        <end position="111"/>
    </location>
</feature>
<dbReference type="Proteomes" id="UP000467700">
    <property type="component" value="Unassembled WGS sequence"/>
</dbReference>